<reference evidence="2" key="3">
    <citation type="submission" date="2025-09" db="UniProtKB">
        <authorList>
            <consortium name="Ensembl"/>
        </authorList>
    </citation>
    <scope>IDENTIFICATION</scope>
</reference>
<keyword evidence="3" id="KW-1185">Reference proteome</keyword>
<dbReference type="OMA" id="CLYKERK"/>
<evidence type="ECO:0000313" key="2">
    <source>
        <dbReference type="Ensembl" id="ENSCSAVP00000017616.1"/>
    </source>
</evidence>
<reference evidence="3" key="1">
    <citation type="submission" date="2003-08" db="EMBL/GenBank/DDBJ databases">
        <authorList>
            <person name="Birren B."/>
            <person name="Nusbaum C."/>
            <person name="Abebe A."/>
            <person name="Abouelleil A."/>
            <person name="Adekoya E."/>
            <person name="Ait-zahra M."/>
            <person name="Allen N."/>
            <person name="Allen T."/>
            <person name="An P."/>
            <person name="Anderson M."/>
            <person name="Anderson S."/>
            <person name="Arachchi H."/>
            <person name="Armbruster J."/>
            <person name="Bachantsang P."/>
            <person name="Baldwin J."/>
            <person name="Barry A."/>
            <person name="Bayul T."/>
            <person name="Blitshsteyn B."/>
            <person name="Bloom T."/>
            <person name="Blye J."/>
            <person name="Boguslavskiy L."/>
            <person name="Borowsky M."/>
            <person name="Boukhgalter B."/>
            <person name="Brunache A."/>
            <person name="Butler J."/>
            <person name="Calixte N."/>
            <person name="Calvo S."/>
            <person name="Camarata J."/>
            <person name="Campo K."/>
            <person name="Chang J."/>
            <person name="Cheshatsang Y."/>
            <person name="Citroen M."/>
            <person name="Collymore A."/>
            <person name="Considine T."/>
            <person name="Cook A."/>
            <person name="Cooke P."/>
            <person name="Corum B."/>
            <person name="Cuomo C."/>
            <person name="David R."/>
            <person name="Dawoe T."/>
            <person name="Degray S."/>
            <person name="Dodge S."/>
            <person name="Dooley K."/>
            <person name="Dorje P."/>
            <person name="Dorjee K."/>
            <person name="Dorris L."/>
            <person name="Duffey N."/>
            <person name="Dupes A."/>
            <person name="Elkins T."/>
            <person name="Engels R."/>
            <person name="Erickson J."/>
            <person name="Farina A."/>
            <person name="Faro S."/>
            <person name="Ferreira P."/>
            <person name="Fischer H."/>
            <person name="Fitzgerald M."/>
            <person name="Foley K."/>
            <person name="Gage D."/>
            <person name="Galagan J."/>
            <person name="Gearin G."/>
            <person name="Gnerre S."/>
            <person name="Gnirke A."/>
            <person name="Goyette A."/>
            <person name="Graham J."/>
            <person name="Grandbois E."/>
            <person name="Gyaltsen K."/>
            <person name="Hafez N."/>
            <person name="Hagopian D."/>
            <person name="Hagos B."/>
            <person name="Hall J."/>
            <person name="Hatcher B."/>
            <person name="Heller A."/>
            <person name="Higgins H."/>
            <person name="Honan T."/>
            <person name="Horn A."/>
            <person name="Houde N."/>
            <person name="Hughes L."/>
            <person name="Hulme W."/>
            <person name="Husby E."/>
            <person name="Iliev I."/>
            <person name="Jaffe D."/>
            <person name="Jones C."/>
            <person name="Kamal M."/>
            <person name="Kamat A."/>
            <person name="Kamvysselis M."/>
            <person name="Karlsson E."/>
            <person name="Kells C."/>
            <person name="Kieu A."/>
            <person name="Kisner P."/>
            <person name="Kodira C."/>
            <person name="Kulbokas E."/>
            <person name="Labutti K."/>
            <person name="Lama D."/>
            <person name="Landers T."/>
            <person name="Leger J."/>
            <person name="Levine S."/>
            <person name="Lewis D."/>
            <person name="Lewis T."/>
            <person name="Lindblad-toh K."/>
            <person name="Liu X."/>
            <person name="Lokyitsang T."/>
            <person name="Lokyitsang Y."/>
            <person name="Lucien O."/>
            <person name="Lui A."/>
            <person name="Ma L.J."/>
            <person name="Mabbitt R."/>
            <person name="Macdonald J."/>
            <person name="Maclean C."/>
            <person name="Major J."/>
            <person name="Manning J."/>
            <person name="Marabella R."/>
            <person name="Maru K."/>
            <person name="Matthews C."/>
            <person name="Mauceli E."/>
            <person name="Mccarthy M."/>
            <person name="Mcdonough S."/>
            <person name="Mcghee T."/>
            <person name="Meldrim J."/>
            <person name="Meneus L."/>
            <person name="Mesirov J."/>
            <person name="Mihalev A."/>
            <person name="Mihova T."/>
            <person name="Mikkelsen T."/>
            <person name="Mlenga V."/>
            <person name="Moru K."/>
            <person name="Mozes J."/>
            <person name="Mulrain L."/>
            <person name="Munson G."/>
            <person name="Naylor J."/>
            <person name="Newes C."/>
            <person name="Nguyen C."/>
            <person name="Nguyen N."/>
            <person name="Nguyen T."/>
            <person name="Nicol R."/>
            <person name="Nielsen C."/>
            <person name="Nizzari M."/>
            <person name="Norbu C."/>
            <person name="Norbu N."/>
            <person name="O'donnell P."/>
            <person name="Okoawo O."/>
            <person name="O'leary S."/>
            <person name="Omotosho B."/>
            <person name="O'neill K."/>
            <person name="Osman S."/>
            <person name="Parker S."/>
            <person name="Perrin D."/>
            <person name="Phunkhang P."/>
            <person name="Piqani B."/>
            <person name="Purcell S."/>
            <person name="Rachupka T."/>
            <person name="Ramasamy U."/>
            <person name="Rameau R."/>
            <person name="Ray V."/>
            <person name="Raymond C."/>
            <person name="Retta R."/>
            <person name="Richardson S."/>
            <person name="Rise C."/>
            <person name="Rodriguez J."/>
            <person name="Rogers J."/>
            <person name="Rogov P."/>
            <person name="Rutman M."/>
            <person name="Schupbach R."/>
            <person name="Seaman C."/>
            <person name="Settipalli S."/>
            <person name="Sharpe T."/>
            <person name="Sheridan J."/>
            <person name="Sherpa N."/>
            <person name="Shi J."/>
            <person name="Smirnov S."/>
            <person name="Smith C."/>
            <person name="Sougnez C."/>
            <person name="Spencer B."/>
            <person name="Stalker J."/>
            <person name="Stange-thomann N."/>
            <person name="Stavropoulos S."/>
            <person name="Stetson K."/>
            <person name="Stone C."/>
            <person name="Stone S."/>
            <person name="Stubbs M."/>
            <person name="Talamas J."/>
            <person name="Tchuinga P."/>
            <person name="Tenzing P."/>
            <person name="Tesfaye S."/>
            <person name="Theodore J."/>
            <person name="Thoulutsang Y."/>
            <person name="Topham K."/>
            <person name="Towey S."/>
            <person name="Tsamla T."/>
            <person name="Tsomo N."/>
            <person name="Vallee D."/>
            <person name="Vassiliev H."/>
            <person name="Venkataraman V."/>
            <person name="Vinson J."/>
            <person name="Vo A."/>
            <person name="Wade C."/>
            <person name="Wang S."/>
            <person name="Wangchuk T."/>
            <person name="Wangdi T."/>
            <person name="Whittaker C."/>
            <person name="Wilkinson J."/>
            <person name="Wu Y."/>
            <person name="Wyman D."/>
            <person name="Yadav S."/>
            <person name="Yang S."/>
            <person name="Yang X."/>
            <person name="Yeager S."/>
            <person name="Yee E."/>
            <person name="Young G."/>
            <person name="Zainoun J."/>
            <person name="Zembeck L."/>
            <person name="Zimmer A."/>
            <person name="Zody M."/>
            <person name="Lander E."/>
        </authorList>
    </citation>
    <scope>NUCLEOTIDE SEQUENCE [LARGE SCALE GENOMIC DNA]</scope>
</reference>
<dbReference type="HOGENOM" id="CLU_1668782_0_0_1"/>
<dbReference type="InParanoid" id="H2ZJ50"/>
<proteinExistence type="predicted"/>
<protein>
    <submittedName>
        <fullName evidence="2">Uncharacterized protein</fullName>
    </submittedName>
</protein>
<name>H2ZJ50_CIOSA</name>
<keyword evidence="1" id="KW-0812">Transmembrane</keyword>
<dbReference type="AlphaFoldDB" id="H2ZJ50"/>
<organism evidence="2 3">
    <name type="scientific">Ciona savignyi</name>
    <name type="common">Pacific transparent sea squirt</name>
    <dbReference type="NCBI Taxonomy" id="51511"/>
    <lineage>
        <taxon>Eukaryota</taxon>
        <taxon>Metazoa</taxon>
        <taxon>Chordata</taxon>
        <taxon>Tunicata</taxon>
        <taxon>Ascidiacea</taxon>
        <taxon>Phlebobranchia</taxon>
        <taxon>Cionidae</taxon>
        <taxon>Ciona</taxon>
    </lineage>
</organism>
<evidence type="ECO:0000256" key="1">
    <source>
        <dbReference type="SAM" id="Phobius"/>
    </source>
</evidence>
<dbReference type="Ensembl" id="ENSCSAVT00000017808.1">
    <property type="protein sequence ID" value="ENSCSAVP00000017616.1"/>
    <property type="gene ID" value="ENSCSAVG00000010368.1"/>
</dbReference>
<feature type="transmembrane region" description="Helical" evidence="1">
    <location>
        <begin position="58"/>
        <end position="79"/>
    </location>
</feature>
<reference evidence="2" key="2">
    <citation type="submission" date="2025-08" db="UniProtKB">
        <authorList>
            <consortium name="Ensembl"/>
        </authorList>
    </citation>
    <scope>IDENTIFICATION</scope>
</reference>
<dbReference type="Proteomes" id="UP000007875">
    <property type="component" value="Unassembled WGS sequence"/>
</dbReference>
<keyword evidence="1" id="KW-1133">Transmembrane helix</keyword>
<accession>H2ZJ50</accession>
<dbReference type="GeneTree" id="ENSGT00660000097390"/>
<keyword evidence="1" id="KW-0472">Membrane</keyword>
<sequence length="160" mass="18781">MYITTGNYSDYGEARNFNQAPILPWFSRDQFKFETFDSQADLMFREGYKMSLVSKMRIFIVMLFVIVLPSIIAFVTCLYKERKRKRAELLKPLNDERWQALTELGLPTTLMRKSAQLSSTYGCTHSIRTSTVSLSKPRVSIPRRGNHIMRFMIYVNYHSQ</sequence>
<evidence type="ECO:0000313" key="3">
    <source>
        <dbReference type="Proteomes" id="UP000007875"/>
    </source>
</evidence>